<dbReference type="GO" id="GO:0030527">
    <property type="term" value="F:structural constituent of chromatin"/>
    <property type="evidence" value="ECO:0007669"/>
    <property type="project" value="InterPro"/>
</dbReference>
<dbReference type="PANTHER" id="PTHR33175">
    <property type="entry name" value="DNA-BINDING PROTEIN HU"/>
    <property type="match status" value="1"/>
</dbReference>
<sequence length="97" mass="11482">MRKEDIVRAIVANVYNRDGKKYKLQEVQDIVNYAIELTKQSLYHGDKVVFRGFGTFSIRHRGARKVLNNKTKEWTVSKEKNYAHFLMSKDFNKLLNM</sequence>
<dbReference type="InterPro" id="IPR010992">
    <property type="entry name" value="IHF-like_DNA-bd_dom_sf"/>
</dbReference>
<dbReference type="GO" id="GO:0003677">
    <property type="term" value="F:DNA binding"/>
    <property type="evidence" value="ECO:0007669"/>
    <property type="project" value="InterPro"/>
</dbReference>
<reference evidence="2" key="1">
    <citation type="journal article" date="2021" name="Proc. Natl. Acad. Sci. U.S.A.">
        <title>A Catalog of Tens of Thousands of Viruses from Human Metagenomes Reveals Hidden Associations with Chronic Diseases.</title>
        <authorList>
            <person name="Tisza M.J."/>
            <person name="Buck C.B."/>
        </authorList>
    </citation>
    <scope>NUCLEOTIDE SEQUENCE</scope>
    <source>
        <strain evidence="2">CtmHK36</strain>
    </source>
</reference>
<evidence type="ECO:0000313" key="2">
    <source>
        <dbReference type="EMBL" id="DAF60391.1"/>
    </source>
</evidence>
<dbReference type="SMART" id="SM00411">
    <property type="entry name" value="BHL"/>
    <property type="match status" value="1"/>
</dbReference>
<dbReference type="EMBL" id="BK032788">
    <property type="protein sequence ID" value="DAF60391.1"/>
    <property type="molecule type" value="Genomic_DNA"/>
</dbReference>
<proteinExistence type="inferred from homology"/>
<dbReference type="Pfam" id="PF00216">
    <property type="entry name" value="Bac_DNA_binding"/>
    <property type="match status" value="1"/>
</dbReference>
<dbReference type="PANTHER" id="PTHR33175:SF2">
    <property type="entry name" value="INTEGRATION HOST FACTOR SUBUNIT ALPHA"/>
    <property type="match status" value="1"/>
</dbReference>
<dbReference type="Gene3D" id="4.10.520.10">
    <property type="entry name" value="IHF-like DNA-binding proteins"/>
    <property type="match status" value="1"/>
</dbReference>
<comment type="similarity">
    <text evidence="1">Belongs to the bacterial histone-like protein family.</text>
</comment>
<accession>A0A8S5TBM6</accession>
<dbReference type="SUPFAM" id="SSF47729">
    <property type="entry name" value="IHF-like DNA-binding proteins"/>
    <property type="match status" value="1"/>
</dbReference>
<organism evidence="2">
    <name type="scientific">Siphoviridae sp. ctmHK36</name>
    <dbReference type="NCBI Taxonomy" id="2827931"/>
    <lineage>
        <taxon>Viruses</taxon>
        <taxon>Duplodnaviria</taxon>
        <taxon>Heunggongvirae</taxon>
        <taxon>Uroviricota</taxon>
        <taxon>Caudoviricetes</taxon>
    </lineage>
</organism>
<protein>
    <submittedName>
        <fullName evidence="2">Integration host factor subunit</fullName>
    </submittedName>
</protein>
<name>A0A8S5TBM6_9CAUD</name>
<evidence type="ECO:0000256" key="1">
    <source>
        <dbReference type="RuleBase" id="RU003939"/>
    </source>
</evidence>
<dbReference type="InterPro" id="IPR000119">
    <property type="entry name" value="Hist_DNA-bd"/>
</dbReference>